<feature type="domain" description="BTB" evidence="1">
    <location>
        <begin position="87"/>
        <end position="162"/>
    </location>
</feature>
<evidence type="ECO:0000259" key="1">
    <source>
        <dbReference type="PROSITE" id="PS50097"/>
    </source>
</evidence>
<dbReference type="Proteomes" id="UP000298493">
    <property type="component" value="Unassembled WGS sequence"/>
</dbReference>
<dbReference type="Pfam" id="PF00651">
    <property type="entry name" value="BTB"/>
    <property type="match status" value="1"/>
</dbReference>
<evidence type="ECO:0000313" key="3">
    <source>
        <dbReference type="Proteomes" id="UP000298493"/>
    </source>
</evidence>
<comment type="caution">
    <text evidence="2">The sequence shown here is derived from an EMBL/GenBank/DDBJ whole genome shotgun (WGS) entry which is preliminary data.</text>
</comment>
<dbReference type="InterPro" id="IPR011333">
    <property type="entry name" value="SKP1/BTB/POZ_sf"/>
</dbReference>
<dbReference type="CDD" id="cd18186">
    <property type="entry name" value="BTB_POZ_ZBTB_KLHL-like"/>
    <property type="match status" value="1"/>
</dbReference>
<protein>
    <recommendedName>
        <fullName evidence="1">BTB domain-containing protein</fullName>
    </recommendedName>
</protein>
<dbReference type="PROSITE" id="PS50097">
    <property type="entry name" value="BTB"/>
    <property type="match status" value="1"/>
</dbReference>
<dbReference type="SUPFAM" id="SSF54695">
    <property type="entry name" value="POZ domain"/>
    <property type="match status" value="1"/>
</dbReference>
<dbReference type="InterPro" id="IPR000210">
    <property type="entry name" value="BTB/POZ_dom"/>
</dbReference>
<keyword evidence="3" id="KW-1185">Reference proteome</keyword>
<dbReference type="PANTHER" id="PTHR47843:SF2">
    <property type="entry name" value="BTB DOMAIN-CONTAINING PROTEIN"/>
    <property type="match status" value="1"/>
</dbReference>
<evidence type="ECO:0000313" key="2">
    <source>
        <dbReference type="EMBL" id="TID26468.1"/>
    </source>
</evidence>
<reference evidence="2 3" key="1">
    <citation type="submission" date="2019-04" db="EMBL/GenBank/DDBJ databases">
        <title>High contiguity whole genome sequence and gene annotation resource for two Venturia nashicola isolates.</title>
        <authorList>
            <person name="Prokchorchik M."/>
            <person name="Won K."/>
            <person name="Lee Y."/>
            <person name="Choi E.D."/>
            <person name="Segonzac C."/>
            <person name="Sohn K.H."/>
        </authorList>
    </citation>
    <scope>NUCLEOTIDE SEQUENCE [LARGE SCALE GENOMIC DNA]</scope>
    <source>
        <strain evidence="2 3">PRI2</strain>
    </source>
</reference>
<sequence length="313" mass="35399">MGHWQHNAVYFRDFAWSTNSRKLLSMANHGNSNIADEVAKTFAEYVVSYRPGQLKRPSLLFRIHSHRLHVRANAKSLRERLLSGPMVDIYVGQARRHWSLHRNLLAYHSEYLEAELQQSPDPSLKNGSGASSGIRLDLPEDDPAGFELLVKWLYQGKLDDVSAIDDDQEKYEYAVACQKLHILCDRFELPKLKNIAMDQYRKGLSQAGLVPDAAELNTIYQESSETSPFRKLMVKIAARQIMDPDTEKDAESYRKCFDGSPDFAIDLVNAIKAGFGGGMLFEDPTESADCEYHDHDNGPNCHIKGKGRKKLGN</sequence>
<dbReference type="SMART" id="SM00225">
    <property type="entry name" value="BTB"/>
    <property type="match status" value="1"/>
</dbReference>
<organism evidence="2 3">
    <name type="scientific">Venturia nashicola</name>
    <dbReference type="NCBI Taxonomy" id="86259"/>
    <lineage>
        <taxon>Eukaryota</taxon>
        <taxon>Fungi</taxon>
        <taxon>Dikarya</taxon>
        <taxon>Ascomycota</taxon>
        <taxon>Pezizomycotina</taxon>
        <taxon>Dothideomycetes</taxon>
        <taxon>Pleosporomycetidae</taxon>
        <taxon>Venturiales</taxon>
        <taxon>Venturiaceae</taxon>
        <taxon>Venturia</taxon>
    </lineage>
</organism>
<dbReference type="STRING" id="86259.A0A4Z1PAQ6"/>
<dbReference type="EMBL" id="SNSC02000002">
    <property type="protein sequence ID" value="TID26468.1"/>
    <property type="molecule type" value="Genomic_DNA"/>
</dbReference>
<dbReference type="AlphaFoldDB" id="A0A4Z1PAQ6"/>
<dbReference type="Gene3D" id="3.30.710.10">
    <property type="entry name" value="Potassium Channel Kv1.1, Chain A"/>
    <property type="match status" value="1"/>
</dbReference>
<proteinExistence type="predicted"/>
<dbReference type="PANTHER" id="PTHR47843">
    <property type="entry name" value="BTB DOMAIN-CONTAINING PROTEIN-RELATED"/>
    <property type="match status" value="1"/>
</dbReference>
<name>A0A4Z1PAQ6_9PEZI</name>
<gene>
    <name evidence="2" type="ORF">E6O75_ATG00961</name>
</gene>
<accession>A0A4Z1PAQ6</accession>